<evidence type="ECO:0000313" key="2">
    <source>
        <dbReference type="EMBL" id="KKN75645.1"/>
    </source>
</evidence>
<gene>
    <name evidence="2" type="ORF">LCGC14_0378830</name>
</gene>
<dbReference type="EMBL" id="LAZR01000306">
    <property type="protein sequence ID" value="KKN75645.1"/>
    <property type="molecule type" value="Genomic_DNA"/>
</dbReference>
<sequence length="54" mass="6282">MPRAKKKPSELTKDEAMKKLFPKKVREELHRVAHEKDKSEAESSSQEDDIKEST</sequence>
<feature type="region of interest" description="Disordered" evidence="1">
    <location>
        <begin position="1"/>
        <end position="54"/>
    </location>
</feature>
<accession>A0A0F9T2W8</accession>
<evidence type="ECO:0000256" key="1">
    <source>
        <dbReference type="SAM" id="MobiDB-lite"/>
    </source>
</evidence>
<feature type="compositionally biased region" description="Basic and acidic residues" evidence="1">
    <location>
        <begin position="7"/>
        <end position="41"/>
    </location>
</feature>
<organism evidence="2">
    <name type="scientific">marine sediment metagenome</name>
    <dbReference type="NCBI Taxonomy" id="412755"/>
    <lineage>
        <taxon>unclassified sequences</taxon>
        <taxon>metagenomes</taxon>
        <taxon>ecological metagenomes</taxon>
    </lineage>
</organism>
<protein>
    <submittedName>
        <fullName evidence="2">Uncharacterized protein</fullName>
    </submittedName>
</protein>
<dbReference type="AlphaFoldDB" id="A0A0F9T2W8"/>
<proteinExistence type="predicted"/>
<reference evidence="2" key="1">
    <citation type="journal article" date="2015" name="Nature">
        <title>Complex archaea that bridge the gap between prokaryotes and eukaryotes.</title>
        <authorList>
            <person name="Spang A."/>
            <person name="Saw J.H."/>
            <person name="Jorgensen S.L."/>
            <person name="Zaremba-Niedzwiedzka K."/>
            <person name="Martijn J."/>
            <person name="Lind A.E."/>
            <person name="van Eijk R."/>
            <person name="Schleper C."/>
            <person name="Guy L."/>
            <person name="Ettema T.J."/>
        </authorList>
    </citation>
    <scope>NUCLEOTIDE SEQUENCE</scope>
</reference>
<comment type="caution">
    <text evidence="2">The sequence shown here is derived from an EMBL/GenBank/DDBJ whole genome shotgun (WGS) entry which is preliminary data.</text>
</comment>
<feature type="compositionally biased region" description="Acidic residues" evidence="1">
    <location>
        <begin position="45"/>
        <end position="54"/>
    </location>
</feature>
<name>A0A0F9T2W8_9ZZZZ</name>